<feature type="transmembrane region" description="Helical" evidence="1">
    <location>
        <begin position="32"/>
        <end position="57"/>
    </location>
</feature>
<accession>A0A0A2M1D5</accession>
<dbReference type="EMBL" id="JRLX01000025">
    <property type="protein sequence ID" value="KGO85258.1"/>
    <property type="molecule type" value="Genomic_DNA"/>
</dbReference>
<name>A0A0A2M1D5_9FLAO</name>
<feature type="transmembrane region" description="Helical" evidence="1">
    <location>
        <begin position="63"/>
        <end position="81"/>
    </location>
</feature>
<feature type="transmembrane region" description="Helical" evidence="1">
    <location>
        <begin position="6"/>
        <end position="25"/>
    </location>
</feature>
<protein>
    <submittedName>
        <fullName evidence="2">Uncharacterized protein</fullName>
    </submittedName>
</protein>
<keyword evidence="1" id="KW-0472">Membrane</keyword>
<dbReference type="STRING" id="1121895.GCA_000378485_02911"/>
<feature type="transmembrane region" description="Helical" evidence="1">
    <location>
        <begin position="88"/>
        <end position="107"/>
    </location>
</feature>
<evidence type="ECO:0000313" key="2">
    <source>
        <dbReference type="EMBL" id="KGO85258.1"/>
    </source>
</evidence>
<gene>
    <name evidence="2" type="ORF">Q765_17345</name>
</gene>
<evidence type="ECO:0000256" key="1">
    <source>
        <dbReference type="SAM" id="Phobius"/>
    </source>
</evidence>
<organism evidence="2 3">
    <name type="scientific">Flavobacterium rivuli WB 3.3-2 = DSM 21788</name>
    <dbReference type="NCBI Taxonomy" id="1121895"/>
    <lineage>
        <taxon>Bacteria</taxon>
        <taxon>Pseudomonadati</taxon>
        <taxon>Bacteroidota</taxon>
        <taxon>Flavobacteriia</taxon>
        <taxon>Flavobacteriales</taxon>
        <taxon>Flavobacteriaceae</taxon>
        <taxon>Flavobacterium</taxon>
    </lineage>
</organism>
<dbReference type="AlphaFoldDB" id="A0A0A2M1D5"/>
<proteinExistence type="predicted"/>
<sequence length="113" mass="12519">MKFNPVTTAIAIALGALIAYGFYSFNDNALKVLLSLGSFLILSICLVFTIGGSYSYYSTNVNVRSTSLLFFTVAFISHFIFSFTQFSASVYIVTHGILLLLYVLVLYKLTRSI</sequence>
<evidence type="ECO:0000313" key="3">
    <source>
        <dbReference type="Proteomes" id="UP000030152"/>
    </source>
</evidence>
<comment type="caution">
    <text evidence="2">The sequence shown here is derived from an EMBL/GenBank/DDBJ whole genome shotgun (WGS) entry which is preliminary data.</text>
</comment>
<keyword evidence="3" id="KW-1185">Reference proteome</keyword>
<dbReference type="RefSeq" id="WP_020214080.1">
    <property type="nucleotide sequence ID" value="NZ_JRLX01000025.1"/>
</dbReference>
<keyword evidence="1" id="KW-0812">Transmembrane</keyword>
<reference evidence="2 3" key="1">
    <citation type="submission" date="2013-09" db="EMBL/GenBank/DDBJ databases">
        <authorList>
            <person name="Zeng Z."/>
            <person name="Chen C."/>
        </authorList>
    </citation>
    <scope>NUCLEOTIDE SEQUENCE [LARGE SCALE GENOMIC DNA]</scope>
    <source>
        <strain evidence="2 3">WB 3.3-2</strain>
    </source>
</reference>
<dbReference type="Proteomes" id="UP000030152">
    <property type="component" value="Unassembled WGS sequence"/>
</dbReference>
<keyword evidence="1" id="KW-1133">Transmembrane helix</keyword>